<dbReference type="OrthoDB" id="9797664at2"/>
<organism evidence="3 4">
    <name type="scientific">Gloeothece verrucosa (strain PCC 7822)</name>
    <name type="common">Cyanothece sp. (strain PCC 7822)</name>
    <dbReference type="NCBI Taxonomy" id="497965"/>
    <lineage>
        <taxon>Bacteria</taxon>
        <taxon>Bacillati</taxon>
        <taxon>Cyanobacteriota</taxon>
        <taxon>Cyanophyceae</taxon>
        <taxon>Oscillatoriophycideae</taxon>
        <taxon>Chroococcales</taxon>
        <taxon>Aphanothecaceae</taxon>
        <taxon>Gloeothece</taxon>
        <taxon>Gloeothece verrucosa</taxon>
    </lineage>
</organism>
<dbReference type="AlphaFoldDB" id="E0ULL4"/>
<dbReference type="EMBL" id="CP002199">
    <property type="protein sequence ID" value="ADN17844.1"/>
    <property type="molecule type" value="Genomic_DNA"/>
</dbReference>
<dbReference type="InterPro" id="IPR011042">
    <property type="entry name" value="6-blade_b-propeller_TolB-like"/>
</dbReference>
<proteinExistence type="predicted"/>
<dbReference type="PANTHER" id="PTHR10009:SF18">
    <property type="entry name" value="PROTEIN YELLOW-LIKE PROTEIN"/>
    <property type="match status" value="1"/>
</dbReference>
<evidence type="ECO:0000313" key="4">
    <source>
        <dbReference type="Proteomes" id="UP000008206"/>
    </source>
</evidence>
<sequence length="337" mass="37477">MEPLSTSLEIVAELSQAPGNITLSSDGRIFMSLHQFYNPEFKIAELVDGRLVEFPSGFGSDQINFDNVLGIQCDKNGWVWMLDNGNPNLLNPKLVAWDIVNHELARVFYLPPPITKNNSFVNDLAVDLTHNVIYISDPIQGEEAALIRVDLKTGLATRILQGHQSVIPQNIDLIIDGVPVVNPPDIRPHLGVNGLVLDANNEWLYYCPMHSNTMYRIKSEDLCNQNLSDAQLASKVERYGDRPICDGISIDQNDNLYLGDLAANGVGVIKSDRTYQLFISDERLSWVDSLSFGADGYLYLNCNQLHRSAPLNRGNNTAAPPFYLFRLKPLAPGVVGR</sequence>
<evidence type="ECO:0000256" key="2">
    <source>
        <dbReference type="ARBA" id="ARBA00022525"/>
    </source>
</evidence>
<dbReference type="HOGENOM" id="CLU_031076_0_1_3"/>
<gene>
    <name evidence="3" type="ordered locus">Cyan7822_5996</name>
</gene>
<keyword evidence="3" id="KW-0614">Plasmid</keyword>
<reference evidence="4" key="1">
    <citation type="journal article" date="2011" name="MBio">
        <title>Novel metabolic attributes of the genus Cyanothece, comprising a group of unicellular nitrogen-fixing Cyanobacteria.</title>
        <authorList>
            <person name="Bandyopadhyay A."/>
            <person name="Elvitigala T."/>
            <person name="Welsh E."/>
            <person name="Stockel J."/>
            <person name="Liberton M."/>
            <person name="Min H."/>
            <person name="Sherman L.A."/>
            <person name="Pakrasi H.B."/>
        </authorList>
    </citation>
    <scope>NUCLEOTIDE SEQUENCE [LARGE SCALE GENOMIC DNA]</scope>
    <source>
        <strain evidence="4">PCC 7822</strain>
        <plasmid evidence="4">Cy782201</plasmid>
    </source>
</reference>
<dbReference type="SUPFAM" id="SSF101898">
    <property type="entry name" value="NHL repeat"/>
    <property type="match status" value="1"/>
</dbReference>
<geneLocation type="plasmid" evidence="3 4">
    <name>Cy782201</name>
</geneLocation>
<dbReference type="GO" id="GO:0005576">
    <property type="term" value="C:extracellular region"/>
    <property type="evidence" value="ECO:0007669"/>
    <property type="project" value="UniProtKB-SubCell"/>
</dbReference>
<dbReference type="InterPro" id="IPR017996">
    <property type="entry name" value="MRJP/yellow-related"/>
</dbReference>
<dbReference type="RefSeq" id="WP_013334594.1">
    <property type="nucleotide sequence ID" value="NC_014533.1"/>
</dbReference>
<dbReference type="KEGG" id="cyj:Cyan7822_5996"/>
<evidence type="ECO:0000256" key="1">
    <source>
        <dbReference type="ARBA" id="ARBA00004613"/>
    </source>
</evidence>
<evidence type="ECO:0000313" key="3">
    <source>
        <dbReference type="EMBL" id="ADN17844.1"/>
    </source>
</evidence>
<accession>E0ULL4</accession>
<name>E0ULL4_GLOV7</name>
<dbReference type="PANTHER" id="PTHR10009">
    <property type="entry name" value="PROTEIN YELLOW-RELATED"/>
    <property type="match status" value="1"/>
</dbReference>
<keyword evidence="4" id="KW-1185">Reference proteome</keyword>
<comment type="subcellular location">
    <subcellularLocation>
        <location evidence="1">Secreted</location>
    </subcellularLocation>
</comment>
<dbReference type="Proteomes" id="UP000008206">
    <property type="component" value="Plasmid Cy782201"/>
</dbReference>
<keyword evidence="2" id="KW-0964">Secreted</keyword>
<protein>
    <submittedName>
        <fullName evidence="3">Major royal jelly protein</fullName>
    </submittedName>
</protein>
<dbReference type="Pfam" id="PF03022">
    <property type="entry name" value="MRJP"/>
    <property type="match status" value="1"/>
</dbReference>
<dbReference type="Gene3D" id="2.120.10.30">
    <property type="entry name" value="TolB, C-terminal domain"/>
    <property type="match status" value="1"/>
</dbReference>